<feature type="transmembrane region" description="Helical" evidence="3">
    <location>
        <begin position="61"/>
        <end position="82"/>
    </location>
</feature>
<feature type="transmembrane region" description="Helical" evidence="3">
    <location>
        <begin position="272"/>
        <end position="296"/>
    </location>
</feature>
<accession>A0AAX4P3B9</accession>
<feature type="transmembrane region" description="Helical" evidence="3">
    <location>
        <begin position="577"/>
        <end position="600"/>
    </location>
</feature>
<dbReference type="InterPro" id="IPR004156">
    <property type="entry name" value="OATP"/>
</dbReference>
<dbReference type="PROSITE" id="PS50850">
    <property type="entry name" value="MFS"/>
    <property type="match status" value="1"/>
</dbReference>
<evidence type="ECO:0000313" key="6">
    <source>
        <dbReference type="Proteomes" id="UP001472866"/>
    </source>
</evidence>
<evidence type="ECO:0000256" key="3">
    <source>
        <dbReference type="SAM" id="Phobius"/>
    </source>
</evidence>
<evidence type="ECO:0000313" key="5">
    <source>
        <dbReference type="EMBL" id="WZN60358.1"/>
    </source>
</evidence>
<dbReference type="GO" id="GO:0022857">
    <property type="term" value="F:transmembrane transporter activity"/>
    <property type="evidence" value="ECO:0007669"/>
    <property type="project" value="InterPro"/>
</dbReference>
<proteinExistence type="predicted"/>
<feature type="transmembrane region" description="Helical" evidence="3">
    <location>
        <begin position="222"/>
        <end position="241"/>
    </location>
</feature>
<evidence type="ECO:0000256" key="1">
    <source>
        <dbReference type="ARBA" id="ARBA00004141"/>
    </source>
</evidence>
<comment type="subcellular location">
    <subcellularLocation>
        <location evidence="1">Membrane</location>
        <topology evidence="1">Multi-pass membrane protein</topology>
    </subcellularLocation>
</comment>
<feature type="transmembrane region" description="Helical" evidence="3">
    <location>
        <begin position="185"/>
        <end position="210"/>
    </location>
</feature>
<evidence type="ECO:0000256" key="2">
    <source>
        <dbReference type="ARBA" id="ARBA00023157"/>
    </source>
</evidence>
<feature type="transmembrane region" description="Helical" evidence="3">
    <location>
        <begin position="397"/>
        <end position="423"/>
    </location>
</feature>
<feature type="transmembrane region" description="Helical" evidence="3">
    <location>
        <begin position="491"/>
        <end position="508"/>
    </location>
</feature>
<dbReference type="InterPro" id="IPR036259">
    <property type="entry name" value="MFS_trans_sf"/>
</dbReference>
<dbReference type="Pfam" id="PF03137">
    <property type="entry name" value="OATP"/>
    <property type="match status" value="2"/>
</dbReference>
<dbReference type="Proteomes" id="UP001472866">
    <property type="component" value="Chromosome 03"/>
</dbReference>
<sequence>MGEEGGEFGSRRSAAALCPNSEEAESSGMEPFAANVGDYEPEGFLERWLHPKLCLGALRPAPFLVLLMCAGVILSGATTGLFSSSGAVVQRSLGLSATEWGLLGSVYEAFAVVGVIITSHYGGRSHIPRFVGALLLVFCLGLALFTVPHFAFYAGTEGYAASDQVDLCSVEAECPGRPESQKAPALLVFLFAQLLIALGASSFWVLGPIFLDRNVSQSQMSLYLAGLYAAASLGPAAGFLLNGQFLNSWVSAGEEPPEGLSPSSPLWLGRWWLGYLLFCASCLVLIFPISCFPRYLPDTVEVRRAKLKSAELVVNHAPSQQTAFNLEASRGDEFSPRAERALKLAAKDARTFVSACRDVLTPMRVFTMLAHGTENFAVSAMSTFLPQIVQEQFGLSAGFTSMVFGGSIVLGATTGIVAGGWFVRWRGYGGVETARFCLVAALLAVPLSFCFLAMGCPGDGVLATSSADDFDGLVSLAEGRCEEPVSCGSRLVLFFVLFFFLMFTTFLNNVPGTQVILRSTELKERPLAVALNSVISRLTGGLPAPLIFGLLLDKLCLVYSSETCTGGACLLTDHKRVRYLCTIVAVSFKVVSSIFLLLAWQLYKRRSSS</sequence>
<keyword evidence="3" id="KW-0472">Membrane</keyword>
<name>A0AAX4P3B9_9CHLO</name>
<dbReference type="PANTHER" id="PTHR11388">
    <property type="entry name" value="ORGANIC ANION TRANSPORTER"/>
    <property type="match status" value="1"/>
</dbReference>
<feature type="transmembrane region" description="Helical" evidence="3">
    <location>
        <begin position="365"/>
        <end position="385"/>
    </location>
</feature>
<organism evidence="5 6">
    <name type="scientific">Chloropicon roscoffensis</name>
    <dbReference type="NCBI Taxonomy" id="1461544"/>
    <lineage>
        <taxon>Eukaryota</taxon>
        <taxon>Viridiplantae</taxon>
        <taxon>Chlorophyta</taxon>
        <taxon>Chloropicophyceae</taxon>
        <taxon>Chloropicales</taxon>
        <taxon>Chloropicaceae</taxon>
        <taxon>Chloropicon</taxon>
    </lineage>
</organism>
<evidence type="ECO:0000259" key="4">
    <source>
        <dbReference type="PROSITE" id="PS50850"/>
    </source>
</evidence>
<feature type="transmembrane region" description="Helical" evidence="3">
    <location>
        <begin position="130"/>
        <end position="152"/>
    </location>
</feature>
<reference evidence="5 6" key="1">
    <citation type="submission" date="2024-03" db="EMBL/GenBank/DDBJ databases">
        <title>Complete genome sequence of the green alga Chloropicon roscoffensis RCC1871.</title>
        <authorList>
            <person name="Lemieux C."/>
            <person name="Pombert J.-F."/>
            <person name="Otis C."/>
            <person name="Turmel M."/>
        </authorList>
    </citation>
    <scope>NUCLEOTIDE SEQUENCE [LARGE SCALE GENOMIC DNA]</scope>
    <source>
        <strain evidence="5 6">RCC1871</strain>
    </source>
</reference>
<dbReference type="GO" id="GO:0016020">
    <property type="term" value="C:membrane"/>
    <property type="evidence" value="ECO:0007669"/>
    <property type="project" value="UniProtKB-SubCell"/>
</dbReference>
<dbReference type="InterPro" id="IPR020846">
    <property type="entry name" value="MFS_dom"/>
</dbReference>
<dbReference type="PANTHER" id="PTHR11388:SF100">
    <property type="entry name" value="SOLUTE CARRIER ORGANIC ANION TRANSPORTER FAMILY MEMBER 4A1"/>
    <property type="match status" value="1"/>
</dbReference>
<gene>
    <name evidence="5" type="ORF">HKI87_03g18870</name>
</gene>
<feature type="domain" description="Major facilitator superfamily (MFS) profile" evidence="4">
    <location>
        <begin position="64"/>
        <end position="604"/>
    </location>
</feature>
<dbReference type="AlphaFoldDB" id="A0AAX4P3B9"/>
<feature type="transmembrane region" description="Helical" evidence="3">
    <location>
        <begin position="102"/>
        <end position="123"/>
    </location>
</feature>
<protein>
    <submittedName>
        <fullName evidence="5">Solute carrier organic anion transporter protein</fullName>
    </submittedName>
</protein>
<dbReference type="SUPFAM" id="SSF103473">
    <property type="entry name" value="MFS general substrate transporter"/>
    <property type="match status" value="1"/>
</dbReference>
<keyword evidence="2" id="KW-1015">Disulfide bond</keyword>
<keyword evidence="3" id="KW-0812">Transmembrane</keyword>
<dbReference type="EMBL" id="CP151503">
    <property type="protein sequence ID" value="WZN60358.1"/>
    <property type="molecule type" value="Genomic_DNA"/>
</dbReference>
<keyword evidence="3" id="KW-1133">Transmembrane helix</keyword>
<dbReference type="Gene3D" id="1.20.1250.20">
    <property type="entry name" value="MFS general substrate transporter like domains"/>
    <property type="match status" value="1"/>
</dbReference>
<feature type="transmembrane region" description="Helical" evidence="3">
    <location>
        <begin position="435"/>
        <end position="454"/>
    </location>
</feature>
<keyword evidence="6" id="KW-1185">Reference proteome</keyword>